<keyword evidence="3" id="KW-1185">Reference proteome</keyword>
<organism evidence="2 3">
    <name type="scientific">Zasmidium cellare</name>
    <name type="common">Wine cellar mold</name>
    <name type="synonym">Racodium cellare</name>
    <dbReference type="NCBI Taxonomy" id="395010"/>
    <lineage>
        <taxon>Eukaryota</taxon>
        <taxon>Fungi</taxon>
        <taxon>Dikarya</taxon>
        <taxon>Ascomycota</taxon>
        <taxon>Pezizomycotina</taxon>
        <taxon>Dothideomycetes</taxon>
        <taxon>Dothideomycetidae</taxon>
        <taxon>Mycosphaerellales</taxon>
        <taxon>Mycosphaerellaceae</taxon>
        <taxon>Zasmidium</taxon>
    </lineage>
</organism>
<proteinExistence type="predicted"/>
<feature type="region of interest" description="Disordered" evidence="1">
    <location>
        <begin position="332"/>
        <end position="369"/>
    </location>
</feature>
<dbReference type="EMBL" id="JAXOVC010000001">
    <property type="protein sequence ID" value="KAK4508298.1"/>
    <property type="molecule type" value="Genomic_DNA"/>
</dbReference>
<evidence type="ECO:0000313" key="3">
    <source>
        <dbReference type="Proteomes" id="UP001305779"/>
    </source>
</evidence>
<evidence type="ECO:0000313" key="2">
    <source>
        <dbReference type="EMBL" id="KAK4508298.1"/>
    </source>
</evidence>
<reference evidence="2 3" key="1">
    <citation type="journal article" date="2023" name="G3 (Bethesda)">
        <title>A chromosome-level genome assembly of Zasmidium syzygii isolated from banana leaves.</title>
        <authorList>
            <person name="van Westerhoven A.C."/>
            <person name="Mehrabi R."/>
            <person name="Talebi R."/>
            <person name="Steentjes M.B.F."/>
            <person name="Corcolon B."/>
            <person name="Chong P.A."/>
            <person name="Kema G.H.J."/>
            <person name="Seidl M.F."/>
        </authorList>
    </citation>
    <scope>NUCLEOTIDE SEQUENCE [LARGE SCALE GENOMIC DNA]</scope>
    <source>
        <strain evidence="2 3">P124</strain>
    </source>
</reference>
<evidence type="ECO:0000256" key="1">
    <source>
        <dbReference type="SAM" id="MobiDB-lite"/>
    </source>
</evidence>
<comment type="caution">
    <text evidence="2">The sequence shown here is derived from an EMBL/GenBank/DDBJ whole genome shotgun (WGS) entry which is preliminary data.</text>
</comment>
<accession>A0ABR0F5K7</accession>
<dbReference type="Proteomes" id="UP001305779">
    <property type="component" value="Unassembled WGS sequence"/>
</dbReference>
<protein>
    <submittedName>
        <fullName evidence="2">Uncharacterized protein</fullName>
    </submittedName>
</protein>
<feature type="compositionally biased region" description="Acidic residues" evidence="1">
    <location>
        <begin position="336"/>
        <end position="354"/>
    </location>
</feature>
<name>A0ABR0F5K7_ZASCE</name>
<sequence>MFESIAQLEMLLQSEDRGRKHQVIHLKEACVKPFDMHSLRLRILLQAMFPDYELYWEYFELFEHLRKLTIWAALDSEVSAPESLSSDLATHESFLTRIHSDSVHWLANPDDDSPQAVNGRATARLAQCLASLVTTLRLCQHRVVRELLVAERMNVKYLCEELLDIYLDTVIGEIGLGNYTNSGEEQQLLCKIVEAIFEGTLLLGEDSIGNTFSEDQAHIMSGRLYFSEMVKVIDYLRPDDTGLIDLPIQEMTREQREERVRETAIDDLRSAAGFILQYANGDPETFKQSNEFTQLQETTRGLAEVARQLNPSRPADALLRPVVDHVHHIAERIVGGDEEDEGEQDEEDGQDGEDVERREPSPDEALIWD</sequence>
<gene>
    <name evidence="2" type="ORF">PRZ48_002036</name>
</gene>